<organism evidence="1 2">
    <name type="scientific">Solanum commersonii</name>
    <name type="common">Commerson's wild potato</name>
    <name type="synonym">Commerson's nightshade</name>
    <dbReference type="NCBI Taxonomy" id="4109"/>
    <lineage>
        <taxon>Eukaryota</taxon>
        <taxon>Viridiplantae</taxon>
        <taxon>Streptophyta</taxon>
        <taxon>Embryophyta</taxon>
        <taxon>Tracheophyta</taxon>
        <taxon>Spermatophyta</taxon>
        <taxon>Magnoliopsida</taxon>
        <taxon>eudicotyledons</taxon>
        <taxon>Gunneridae</taxon>
        <taxon>Pentapetalae</taxon>
        <taxon>asterids</taxon>
        <taxon>lamiids</taxon>
        <taxon>Solanales</taxon>
        <taxon>Solanaceae</taxon>
        <taxon>Solanoideae</taxon>
        <taxon>Solaneae</taxon>
        <taxon>Solanum</taxon>
    </lineage>
</organism>
<accession>A0A9J5Z3I6</accession>
<dbReference type="EMBL" id="JACXVP010000005">
    <property type="protein sequence ID" value="KAG5606504.1"/>
    <property type="molecule type" value="Genomic_DNA"/>
</dbReference>
<comment type="caution">
    <text evidence="1">The sequence shown here is derived from an EMBL/GenBank/DDBJ whole genome shotgun (WGS) entry which is preliminary data.</text>
</comment>
<dbReference type="AlphaFoldDB" id="A0A9J5Z3I6"/>
<protein>
    <submittedName>
        <fullName evidence="1">Uncharacterized protein</fullName>
    </submittedName>
</protein>
<gene>
    <name evidence="1" type="ORF">H5410_027996</name>
</gene>
<dbReference type="Proteomes" id="UP000824120">
    <property type="component" value="Chromosome 5"/>
</dbReference>
<reference evidence="1 2" key="1">
    <citation type="submission" date="2020-09" db="EMBL/GenBank/DDBJ databases">
        <title>De no assembly of potato wild relative species, Solanum commersonii.</title>
        <authorList>
            <person name="Cho K."/>
        </authorList>
    </citation>
    <scope>NUCLEOTIDE SEQUENCE [LARGE SCALE GENOMIC DNA]</scope>
    <source>
        <strain evidence="1">LZ3.2</strain>
        <tissue evidence="1">Leaf</tissue>
    </source>
</reference>
<name>A0A9J5Z3I6_SOLCO</name>
<sequence>MITNTIRAQYGGTPQSSIEIDNHEENEAHGWILVTHKKRRHQAVLKIRLPKIRATRSNVNQLQSSKNVMPCTSQKIIGSLSQKVQRPITLDEFFLEKFFCGSHIGATHVVSSTYETKESKGKHNTTITQEHQANEKMCKNSTEEVSIKLSPSKGDMQTNIDNEQPIFCYILRECRKKRQPLLKECTQQVHPPRKEFSHITFQDLKEKMIVLVAQVSSITLEPSKGNTQVGKIKRNFDQKVFTLFEKSGYTFSNPVKLVELRDEVTGKTPRRTSVFERIGRLTPSVSTFEILGLKDEKESFKQVDIYATILKTSVFHRLGTKRKSSLERRLLEHENQDFYDVTDDKEIHSVFPSRMKRKAIFSITTDGLLKVKRSTIIDTNQFHRETKEEDEAITVFVGSQKKDSNLMQSSYHITTKEDEQRRRVKQDIVANFKGVFVRIRKNFDHDFYIYFSSWRLLRNVKMARDSYLFEGVVNEVLPENRLETTKYFPTFPEINNFSRRSTSSNNLRSTLLKALESWRSLGEKNQENNRIILTTIHQ</sequence>
<evidence type="ECO:0000313" key="2">
    <source>
        <dbReference type="Proteomes" id="UP000824120"/>
    </source>
</evidence>
<keyword evidence="2" id="KW-1185">Reference proteome</keyword>
<evidence type="ECO:0000313" key="1">
    <source>
        <dbReference type="EMBL" id="KAG5606504.1"/>
    </source>
</evidence>
<proteinExistence type="predicted"/>
<dbReference type="OrthoDB" id="1303669at2759"/>